<keyword evidence="8" id="KW-0675">Receptor</keyword>
<evidence type="ECO:0000256" key="2">
    <source>
        <dbReference type="ARBA" id="ARBA00022448"/>
    </source>
</evidence>
<organism evidence="15 16">
    <name type="scientific">Fulvitalea axinellae</name>
    <dbReference type="NCBI Taxonomy" id="1182444"/>
    <lineage>
        <taxon>Bacteria</taxon>
        <taxon>Pseudomonadati</taxon>
        <taxon>Bacteroidota</taxon>
        <taxon>Cytophagia</taxon>
        <taxon>Cytophagales</taxon>
        <taxon>Persicobacteraceae</taxon>
        <taxon>Fulvitalea</taxon>
    </lineage>
</organism>
<evidence type="ECO:0000256" key="6">
    <source>
        <dbReference type="ARBA" id="ARBA00023077"/>
    </source>
</evidence>
<dbReference type="SUPFAM" id="SSF49464">
    <property type="entry name" value="Carboxypeptidase regulatory domain-like"/>
    <property type="match status" value="1"/>
</dbReference>
<evidence type="ECO:0000256" key="9">
    <source>
        <dbReference type="ARBA" id="ARBA00023237"/>
    </source>
</evidence>
<dbReference type="EMBL" id="AP025316">
    <property type="protein sequence ID" value="BDD11831.1"/>
    <property type="molecule type" value="Genomic_DNA"/>
</dbReference>
<evidence type="ECO:0000256" key="11">
    <source>
        <dbReference type="RuleBase" id="RU003357"/>
    </source>
</evidence>
<dbReference type="Gene3D" id="2.40.170.20">
    <property type="entry name" value="TonB-dependent receptor, beta-barrel domain"/>
    <property type="match status" value="1"/>
</dbReference>
<keyword evidence="9 10" id="KW-0998">Cell outer membrane</keyword>
<dbReference type="GO" id="GO:0015344">
    <property type="term" value="F:siderophore uptake transmembrane transporter activity"/>
    <property type="evidence" value="ECO:0007669"/>
    <property type="project" value="TreeGrafter"/>
</dbReference>
<dbReference type="Gene3D" id="2.170.130.10">
    <property type="entry name" value="TonB-dependent receptor, plug domain"/>
    <property type="match status" value="1"/>
</dbReference>
<dbReference type="KEGG" id="fax:FUAX_42630"/>
<evidence type="ECO:0000256" key="5">
    <source>
        <dbReference type="ARBA" id="ARBA00022729"/>
    </source>
</evidence>
<evidence type="ECO:0000256" key="8">
    <source>
        <dbReference type="ARBA" id="ARBA00023170"/>
    </source>
</evidence>
<evidence type="ECO:0000256" key="4">
    <source>
        <dbReference type="ARBA" id="ARBA00022692"/>
    </source>
</evidence>
<dbReference type="InterPro" id="IPR036942">
    <property type="entry name" value="Beta-barrel_TonB_sf"/>
</dbReference>
<geneLocation type="plasmid" evidence="15 16">
    <name>pFA2</name>
</geneLocation>
<name>A0AAU9DFB4_9BACT</name>
<dbReference type="Pfam" id="PF13715">
    <property type="entry name" value="CarbopepD_reg_2"/>
    <property type="match status" value="1"/>
</dbReference>
<dbReference type="PANTHER" id="PTHR30069:SF29">
    <property type="entry name" value="HEMOGLOBIN AND HEMOGLOBIN-HAPTOGLOBIN-BINDING PROTEIN 1-RELATED"/>
    <property type="match status" value="1"/>
</dbReference>
<keyword evidence="2 10" id="KW-0813">Transport</keyword>
<dbReference type="Gene3D" id="2.60.40.1120">
    <property type="entry name" value="Carboxypeptidase-like, regulatory domain"/>
    <property type="match status" value="1"/>
</dbReference>
<evidence type="ECO:0000256" key="7">
    <source>
        <dbReference type="ARBA" id="ARBA00023136"/>
    </source>
</evidence>
<evidence type="ECO:0000259" key="13">
    <source>
        <dbReference type="Pfam" id="PF00593"/>
    </source>
</evidence>
<feature type="chain" id="PRO_5043818288" evidence="12">
    <location>
        <begin position="23"/>
        <end position="863"/>
    </location>
</feature>
<keyword evidence="15" id="KW-0176">Collagen</keyword>
<evidence type="ECO:0000313" key="16">
    <source>
        <dbReference type="Proteomes" id="UP001348817"/>
    </source>
</evidence>
<feature type="signal peptide" evidence="12">
    <location>
        <begin position="1"/>
        <end position="22"/>
    </location>
</feature>
<evidence type="ECO:0000259" key="14">
    <source>
        <dbReference type="Pfam" id="PF07715"/>
    </source>
</evidence>
<sequence length="863" mass="97602">MGSIRILILFLTLCLAFGQSMAQGNGFQLEKKISLGKQKVTFVELTEGLRKQGITVAYSKEALQGTGSFSFDSGTPTLKEVLDALDSKQGISYRAEGNTLMLLPENKKGKKRRIHQGKVILRGKVKDTATGEALIGATIFVKELGTGATSNNYGHYALSLPTGQYTLRIRYIGYEILDKKIDIQANTVLDFSLKPSHQSLDLIKVEAEREGKILDTEDGHAIKMTTASIKQIPTVTGDPDILQSIQQLPGVSSAHEGTTNISVRGGSFDQNLILLDEASIYNPSHTLGLYSVINTDAVNSADFYKGYIPARFGGRLSSVIDVRMREGNREKYGADLTVGLLSSRLALEGPIGDDRTSFLVTGRYSYAGQIANLASSIGDGLGFSELSDQFDSGNEVDFYDLNAKINHRLNDRNHLYLSAYTGHDRFYYRALDDDLNMEWGNRALTFRWNNVINDKLFANYSLIHSRYSYSYFVRDDSRYYEWSAGLSEYKAKADFDWAASPKHNVKFGAELEYLDFDPGNIDPRTETSNTISVKLPKSRANTWAVYAEDQWELTDKLRLRYGLRVSGMKNMEGNKTSYVYPEPRLALNYDFDKNRSLLFSYGRNTQYMHLISNSSLGMPTDVWITSTDRTKPQTADQITAGYRHAFKDCPYLIEIQAYYKRMRNVIDFKDNADFFLNENIENEILAGDALGYGLEILAQKRYGKLQAWISYTLSKAEREIEGVNNGNPYPARYDRLHNLKANLTYQLGEHWSFSSNFAYATGAPVTVPVGRYTYHGASFIQYSERNGYRLPAFHRLDFLFTYKKPAGKRGIRSEWNFGLYNAYGRKNVFSVFVKQDLYDLNVQRPQKVYLFSFVPTVSYRVTI</sequence>
<dbReference type="Proteomes" id="UP001348817">
    <property type="component" value="Plasmid pFA2"/>
</dbReference>
<comment type="similarity">
    <text evidence="10 11">Belongs to the TonB-dependent receptor family.</text>
</comment>
<proteinExistence type="inferred from homology"/>
<dbReference type="InterPro" id="IPR037066">
    <property type="entry name" value="Plug_dom_sf"/>
</dbReference>
<dbReference type="PROSITE" id="PS52016">
    <property type="entry name" value="TONB_DEPENDENT_REC_3"/>
    <property type="match status" value="1"/>
</dbReference>
<protein>
    <submittedName>
        <fullName evidence="15">Collagen-binding protein</fullName>
    </submittedName>
</protein>
<evidence type="ECO:0000256" key="1">
    <source>
        <dbReference type="ARBA" id="ARBA00004571"/>
    </source>
</evidence>
<keyword evidence="15" id="KW-0614">Plasmid</keyword>
<comment type="subcellular location">
    <subcellularLocation>
        <location evidence="1 10">Cell outer membrane</location>
        <topology evidence="1 10">Multi-pass membrane protein</topology>
    </subcellularLocation>
</comment>
<dbReference type="Pfam" id="PF00593">
    <property type="entry name" value="TonB_dep_Rec_b-barrel"/>
    <property type="match status" value="1"/>
</dbReference>
<keyword evidence="6 11" id="KW-0798">TonB box</keyword>
<evidence type="ECO:0000256" key="3">
    <source>
        <dbReference type="ARBA" id="ARBA00022452"/>
    </source>
</evidence>
<dbReference type="InterPro" id="IPR012910">
    <property type="entry name" value="Plug_dom"/>
</dbReference>
<gene>
    <name evidence="15" type="ORF">FUAX_42630</name>
</gene>
<dbReference type="SUPFAM" id="SSF56935">
    <property type="entry name" value="Porins"/>
    <property type="match status" value="1"/>
</dbReference>
<feature type="domain" description="TonB-dependent receptor-like beta-barrel" evidence="13">
    <location>
        <begin position="381"/>
        <end position="821"/>
    </location>
</feature>
<dbReference type="GO" id="GO:0044718">
    <property type="term" value="P:siderophore transmembrane transport"/>
    <property type="evidence" value="ECO:0007669"/>
    <property type="project" value="TreeGrafter"/>
</dbReference>
<keyword evidence="3 10" id="KW-1134">Transmembrane beta strand</keyword>
<dbReference type="AlphaFoldDB" id="A0AAU9DFB4"/>
<keyword evidence="7 10" id="KW-0472">Membrane</keyword>
<dbReference type="Pfam" id="PF07715">
    <property type="entry name" value="Plug"/>
    <property type="match status" value="1"/>
</dbReference>
<keyword evidence="16" id="KW-1185">Reference proteome</keyword>
<evidence type="ECO:0000256" key="10">
    <source>
        <dbReference type="PROSITE-ProRule" id="PRU01360"/>
    </source>
</evidence>
<dbReference type="InterPro" id="IPR008969">
    <property type="entry name" value="CarboxyPept-like_regulatory"/>
</dbReference>
<feature type="domain" description="TonB-dependent receptor plug" evidence="14">
    <location>
        <begin position="230"/>
        <end position="314"/>
    </location>
</feature>
<keyword evidence="5 12" id="KW-0732">Signal</keyword>
<dbReference type="GO" id="GO:0009279">
    <property type="term" value="C:cell outer membrane"/>
    <property type="evidence" value="ECO:0007669"/>
    <property type="project" value="UniProtKB-SubCell"/>
</dbReference>
<dbReference type="InterPro" id="IPR000531">
    <property type="entry name" value="Beta-barrel_TonB"/>
</dbReference>
<dbReference type="PANTHER" id="PTHR30069">
    <property type="entry name" value="TONB-DEPENDENT OUTER MEMBRANE RECEPTOR"/>
    <property type="match status" value="1"/>
</dbReference>
<dbReference type="RefSeq" id="WP_338395230.1">
    <property type="nucleotide sequence ID" value="NZ_AP025316.1"/>
</dbReference>
<dbReference type="InterPro" id="IPR039426">
    <property type="entry name" value="TonB-dep_rcpt-like"/>
</dbReference>
<reference evidence="15 16" key="1">
    <citation type="submission" date="2021-12" db="EMBL/GenBank/DDBJ databases">
        <title>Genome sequencing of bacteria with rrn-lacking chromosome and rrn-plasmid.</title>
        <authorList>
            <person name="Anda M."/>
            <person name="Iwasaki W."/>
        </authorList>
    </citation>
    <scope>NUCLEOTIDE SEQUENCE [LARGE SCALE GENOMIC DNA]</scope>
    <source>
        <strain evidence="15 16">DSM 100852</strain>
        <plasmid evidence="15 16">pFA2</plasmid>
    </source>
</reference>
<accession>A0AAU9DFB4</accession>
<keyword evidence="4 10" id="KW-0812">Transmembrane</keyword>
<evidence type="ECO:0000256" key="12">
    <source>
        <dbReference type="SAM" id="SignalP"/>
    </source>
</evidence>
<evidence type="ECO:0000313" key="15">
    <source>
        <dbReference type="EMBL" id="BDD11831.1"/>
    </source>
</evidence>